<evidence type="ECO:0000256" key="5">
    <source>
        <dbReference type="ARBA" id="ARBA00022989"/>
    </source>
</evidence>
<comment type="subcellular location">
    <subcellularLocation>
        <location evidence="1">Cell membrane</location>
        <topology evidence="1">Multi-pass membrane protein</topology>
    </subcellularLocation>
</comment>
<evidence type="ECO:0000256" key="2">
    <source>
        <dbReference type="ARBA" id="ARBA00022475"/>
    </source>
</evidence>
<keyword evidence="6 8" id="KW-0472">Membrane</keyword>
<feature type="transmembrane region" description="Helical" evidence="8">
    <location>
        <begin position="33"/>
        <end position="51"/>
    </location>
</feature>
<comment type="caution">
    <text evidence="9">The sequence shown here is derived from an EMBL/GenBank/DDBJ whole genome shotgun (WGS) entry which is preliminary data.</text>
</comment>
<evidence type="ECO:0000313" key="9">
    <source>
        <dbReference type="EMBL" id="MFC6704897.1"/>
    </source>
</evidence>
<evidence type="ECO:0000256" key="6">
    <source>
        <dbReference type="ARBA" id="ARBA00023136"/>
    </source>
</evidence>
<keyword evidence="2" id="KW-1003">Cell membrane</keyword>
<feature type="transmembrane region" description="Helical" evidence="8">
    <location>
        <begin position="296"/>
        <end position="315"/>
    </location>
</feature>
<feature type="transmembrane region" description="Helical" evidence="8">
    <location>
        <begin position="348"/>
        <end position="364"/>
    </location>
</feature>
<proteinExistence type="inferred from homology"/>
<organism evidence="9 10">
    <name type="scientific">Flexivirga alba</name>
    <dbReference type="NCBI Taxonomy" id="702742"/>
    <lineage>
        <taxon>Bacteria</taxon>
        <taxon>Bacillati</taxon>
        <taxon>Actinomycetota</taxon>
        <taxon>Actinomycetes</taxon>
        <taxon>Micrococcales</taxon>
        <taxon>Dermacoccaceae</taxon>
        <taxon>Flexivirga</taxon>
    </lineage>
</organism>
<evidence type="ECO:0000313" key="10">
    <source>
        <dbReference type="Proteomes" id="UP001596298"/>
    </source>
</evidence>
<dbReference type="EMBL" id="JBHSWH010000001">
    <property type="protein sequence ID" value="MFC6704897.1"/>
    <property type="molecule type" value="Genomic_DNA"/>
</dbReference>
<comment type="similarity">
    <text evidence="7">Belongs to the glycosyltransferase 87 family.</text>
</comment>
<feature type="transmembrane region" description="Helical" evidence="8">
    <location>
        <begin position="376"/>
        <end position="395"/>
    </location>
</feature>
<evidence type="ECO:0000256" key="7">
    <source>
        <dbReference type="ARBA" id="ARBA00024033"/>
    </source>
</evidence>
<feature type="transmembrane region" description="Helical" evidence="8">
    <location>
        <begin position="114"/>
        <end position="133"/>
    </location>
</feature>
<keyword evidence="5 8" id="KW-1133">Transmembrane helix</keyword>
<evidence type="ECO:0000256" key="8">
    <source>
        <dbReference type="SAM" id="Phobius"/>
    </source>
</evidence>
<dbReference type="Pfam" id="PF09594">
    <property type="entry name" value="GT87"/>
    <property type="match status" value="1"/>
</dbReference>
<dbReference type="InterPro" id="IPR018584">
    <property type="entry name" value="GT87"/>
</dbReference>
<protein>
    <submittedName>
        <fullName evidence="9">Glycosyltransferase 87 family protein</fullName>
    </submittedName>
</protein>
<feature type="transmembrane region" description="Helical" evidence="8">
    <location>
        <begin position="194"/>
        <end position="218"/>
    </location>
</feature>
<name>A0ABW2ADR5_9MICO</name>
<gene>
    <name evidence="9" type="ORF">ACFQDH_06345</name>
</gene>
<evidence type="ECO:0000256" key="4">
    <source>
        <dbReference type="ARBA" id="ARBA00022692"/>
    </source>
</evidence>
<evidence type="ECO:0000256" key="1">
    <source>
        <dbReference type="ARBA" id="ARBA00004651"/>
    </source>
</evidence>
<reference evidence="10" key="1">
    <citation type="journal article" date="2019" name="Int. J. Syst. Evol. Microbiol.">
        <title>The Global Catalogue of Microorganisms (GCM) 10K type strain sequencing project: providing services to taxonomists for standard genome sequencing and annotation.</title>
        <authorList>
            <consortium name="The Broad Institute Genomics Platform"/>
            <consortium name="The Broad Institute Genome Sequencing Center for Infectious Disease"/>
            <person name="Wu L."/>
            <person name="Ma J."/>
        </authorList>
    </citation>
    <scope>NUCLEOTIDE SEQUENCE [LARGE SCALE GENOMIC DNA]</scope>
    <source>
        <strain evidence="10">CCUG 58127</strain>
    </source>
</reference>
<feature type="transmembrane region" description="Helical" evidence="8">
    <location>
        <begin position="322"/>
        <end position="342"/>
    </location>
</feature>
<sequence>MQPPGSVIEPAAPGAVRPTPARLAALERHRPRVAAALVFAVALFFRLGVILRKGGIHGIMGYDCGVYFAGADALLHGRLPYRDFTMVHPPGITLALTPFAALTKVMTDWHAFEVATLAFCLIGATDAVLVSLVCRRLGIATRGAVVAGLFYAVWYGSIGAEFQVKLEPLGNLLFLCGLLALLRDERRSTRWSAFLAGAVVGLPVAVKIWWIVPVLLVIGWHGMRRGSVRAGGEVLLGAAASVTAVCLPFFVADPSGMWRSVITGQLGRPRTKPITKRLADLSTIPDLMRHLTTSELQLIATAVVVGLATLLALGWRGSRRARFLSVVSVVQLGVLLLSPSWFGYYCDYLAVGLAVTVGAAVVAVRRPSLVSSPARLITVGLLAITALVTVAGTTAPTTYDGAAKLTRVVSGDRCVMSNNQTVLLRLDALSRGLADGCPNWIDVSGRDMGPDSPAALKSAHSNWTLALLRYLRSGDAAVMWPNDYYPGVRAGLRQDGVLAQIGPNVIYRHGSHP</sequence>
<dbReference type="Proteomes" id="UP001596298">
    <property type="component" value="Unassembled WGS sequence"/>
</dbReference>
<keyword evidence="3" id="KW-0808">Transferase</keyword>
<evidence type="ECO:0000256" key="3">
    <source>
        <dbReference type="ARBA" id="ARBA00022679"/>
    </source>
</evidence>
<keyword evidence="10" id="KW-1185">Reference proteome</keyword>
<keyword evidence="4 8" id="KW-0812">Transmembrane</keyword>
<feature type="transmembrane region" description="Helical" evidence="8">
    <location>
        <begin position="139"/>
        <end position="157"/>
    </location>
</feature>
<dbReference type="RefSeq" id="WP_382399545.1">
    <property type="nucleotide sequence ID" value="NZ_JBHSWH010000001.1"/>
</dbReference>
<accession>A0ABW2ADR5</accession>
<feature type="transmembrane region" description="Helical" evidence="8">
    <location>
        <begin position="230"/>
        <end position="251"/>
    </location>
</feature>